<feature type="repeat" description="WD" evidence="3">
    <location>
        <begin position="122"/>
        <end position="155"/>
    </location>
</feature>
<evidence type="ECO:0000313" key="6">
    <source>
        <dbReference type="Proteomes" id="UP000316621"/>
    </source>
</evidence>
<dbReference type="InterPro" id="IPR020472">
    <property type="entry name" value="WD40_PAC1"/>
</dbReference>
<dbReference type="AlphaFoldDB" id="A0A4Y7KMT7"/>
<dbReference type="Gene3D" id="2.130.10.10">
    <property type="entry name" value="YVTN repeat-like/Quinoprotein amine dehydrogenase"/>
    <property type="match status" value="2"/>
</dbReference>
<dbReference type="PROSITE" id="PS50082">
    <property type="entry name" value="WD_REPEATS_2"/>
    <property type="match status" value="3"/>
</dbReference>
<dbReference type="OrthoDB" id="756370at2759"/>
<name>A0A4Y7KMT7_PAPSO</name>
<dbReference type="SUPFAM" id="SSF50998">
    <property type="entry name" value="Quinoprotein alcohol dehydrogenase-like"/>
    <property type="match status" value="1"/>
</dbReference>
<dbReference type="PANTHER" id="PTHR18763:SF4">
    <property type="entry name" value="PROTEIN ROOT INITIATION DEFECTIVE 3-LIKE"/>
    <property type="match status" value="1"/>
</dbReference>
<keyword evidence="2" id="KW-0677">Repeat</keyword>
<feature type="region of interest" description="Disordered" evidence="4">
    <location>
        <begin position="452"/>
        <end position="475"/>
    </location>
</feature>
<evidence type="ECO:0000256" key="4">
    <source>
        <dbReference type="SAM" id="MobiDB-lite"/>
    </source>
</evidence>
<gene>
    <name evidence="5" type="ORF">C5167_050144</name>
</gene>
<keyword evidence="6" id="KW-1185">Reference proteome</keyword>
<dbReference type="InterPro" id="IPR015943">
    <property type="entry name" value="WD40/YVTN_repeat-like_dom_sf"/>
</dbReference>
<dbReference type="SMART" id="SM00320">
    <property type="entry name" value="WD40"/>
    <property type="match status" value="5"/>
</dbReference>
<feature type="repeat" description="WD" evidence="3">
    <location>
        <begin position="269"/>
        <end position="310"/>
    </location>
</feature>
<dbReference type="Pfam" id="PF00400">
    <property type="entry name" value="WD40"/>
    <property type="match status" value="4"/>
</dbReference>
<dbReference type="PANTHER" id="PTHR18763">
    <property type="entry name" value="WD-REPEAT PROTEIN 18"/>
    <property type="match status" value="1"/>
</dbReference>
<keyword evidence="1 3" id="KW-0853">WD repeat</keyword>
<dbReference type="InterPro" id="IPR011047">
    <property type="entry name" value="Quinoprotein_ADH-like_sf"/>
</dbReference>
<dbReference type="Gramene" id="RZC74663">
    <property type="protein sequence ID" value="RZC74663"/>
    <property type="gene ID" value="C5167_050144"/>
</dbReference>
<dbReference type="OMA" id="RYKGGGC"/>
<dbReference type="GO" id="GO:0120330">
    <property type="term" value="C:rixosome complex"/>
    <property type="evidence" value="ECO:0007669"/>
    <property type="project" value="TreeGrafter"/>
</dbReference>
<protein>
    <submittedName>
        <fullName evidence="5">Uncharacterized protein</fullName>
    </submittedName>
</protein>
<dbReference type="GO" id="GO:0006261">
    <property type="term" value="P:DNA-templated DNA replication"/>
    <property type="evidence" value="ECO:0007669"/>
    <property type="project" value="TreeGrafter"/>
</dbReference>
<evidence type="ECO:0000256" key="3">
    <source>
        <dbReference type="PROSITE-ProRule" id="PRU00221"/>
    </source>
</evidence>
<dbReference type="PROSITE" id="PS50294">
    <property type="entry name" value="WD_REPEATS_REGION"/>
    <property type="match status" value="2"/>
</dbReference>
<organism evidence="5 6">
    <name type="scientific">Papaver somniferum</name>
    <name type="common">Opium poppy</name>
    <dbReference type="NCBI Taxonomy" id="3469"/>
    <lineage>
        <taxon>Eukaryota</taxon>
        <taxon>Viridiplantae</taxon>
        <taxon>Streptophyta</taxon>
        <taxon>Embryophyta</taxon>
        <taxon>Tracheophyta</taxon>
        <taxon>Spermatophyta</taxon>
        <taxon>Magnoliopsida</taxon>
        <taxon>Ranunculales</taxon>
        <taxon>Papaveraceae</taxon>
        <taxon>Papaveroideae</taxon>
        <taxon>Papaver</taxon>
    </lineage>
</organism>
<dbReference type="PRINTS" id="PR00320">
    <property type="entry name" value="GPROTEINBRPT"/>
</dbReference>
<dbReference type="EMBL" id="CM010722">
    <property type="protein sequence ID" value="RZC74663.1"/>
    <property type="molecule type" value="Genomic_DNA"/>
</dbReference>
<dbReference type="InterPro" id="IPR001680">
    <property type="entry name" value="WD40_rpt"/>
</dbReference>
<feature type="repeat" description="WD" evidence="3">
    <location>
        <begin position="174"/>
        <end position="217"/>
    </location>
</feature>
<evidence type="ECO:0000256" key="2">
    <source>
        <dbReference type="ARBA" id="ARBA00022737"/>
    </source>
</evidence>
<dbReference type="STRING" id="3469.A0A4Y7KMT7"/>
<reference evidence="5 6" key="1">
    <citation type="journal article" date="2018" name="Science">
        <title>The opium poppy genome and morphinan production.</title>
        <authorList>
            <person name="Guo L."/>
            <person name="Winzer T."/>
            <person name="Yang X."/>
            <person name="Li Y."/>
            <person name="Ning Z."/>
            <person name="He Z."/>
            <person name="Teodor R."/>
            <person name="Lu Y."/>
            <person name="Bowser T.A."/>
            <person name="Graham I.A."/>
            <person name="Ye K."/>
        </authorList>
    </citation>
    <scope>NUCLEOTIDE SEQUENCE [LARGE SCALE GENOMIC DNA]</scope>
    <source>
        <strain evidence="6">cv. HN1</strain>
        <tissue evidence="5">Leaves</tissue>
    </source>
</reference>
<dbReference type="InterPro" id="IPR019775">
    <property type="entry name" value="WD40_repeat_CS"/>
</dbReference>
<dbReference type="GO" id="GO:0005656">
    <property type="term" value="C:nuclear pre-replicative complex"/>
    <property type="evidence" value="ECO:0007669"/>
    <property type="project" value="TreeGrafter"/>
</dbReference>
<dbReference type="PROSITE" id="PS00678">
    <property type="entry name" value="WD_REPEATS_1"/>
    <property type="match status" value="2"/>
</dbReference>
<accession>A0A4Y7KMT7</accession>
<dbReference type="InterPro" id="IPR045227">
    <property type="entry name" value="WDR18/Ipi3/RID3"/>
</dbReference>
<proteinExistence type="predicted"/>
<evidence type="ECO:0000256" key="1">
    <source>
        <dbReference type="ARBA" id="ARBA00022574"/>
    </source>
</evidence>
<dbReference type="GO" id="GO:0006364">
    <property type="term" value="P:rRNA processing"/>
    <property type="evidence" value="ECO:0007669"/>
    <property type="project" value="TreeGrafter"/>
</dbReference>
<sequence>MVREEALVVCSDKSLGAEITIWDMESGDHLLHIPTCASPSHGFLCLRNQFLVASQIHKHGSFGGGAIFIWPLNKPQAPVRSYPIEAVGPLSCTEDGLYLAGGAPSGNAYVWEVLSGRMLKSWRAHHKSVNCIAFTADGSLLIAGSDDGSICIWSMISLLDVADCGNMPLSFHSWSEHTSSITGLVSVSGSSNYVLISSSMDGTCKVWDIVSGRLLQTQDFSQAITAISLDTEGQLLFSGSVDGRIFVNRIDIGLELNSNTVSDDQLIVLNGHNGSITALSYSMSGLWLISASEDCTACLWDVRNWAVARRFTHAKGQITNLLVIPRSSLPFVENNQRVSYQPRVSLLDKYQQPSNTSRGTVAILPSYCSLEDNLSTAGFSTISSMNNQILELEQRSTPAAIQMKVETNVENRLWATSMTRHMTDMNKHLRSRLLDLMQCRLVLTPKIDCPGSGKGKKLKVGTSPPLRVEETESPA</sequence>
<dbReference type="Proteomes" id="UP000316621">
    <property type="component" value="Chromosome 8"/>
</dbReference>
<evidence type="ECO:0000313" key="5">
    <source>
        <dbReference type="EMBL" id="RZC74663.1"/>
    </source>
</evidence>